<dbReference type="Gene3D" id="3.40.1350.60">
    <property type="match status" value="1"/>
</dbReference>
<feature type="domain" description="Sugar fermentation stimulation protein C-terminal" evidence="2">
    <location>
        <begin position="94"/>
        <end position="225"/>
    </location>
</feature>
<evidence type="ECO:0000313" key="4">
    <source>
        <dbReference type="EMBL" id="SDX51769.1"/>
    </source>
</evidence>
<accession>A0A1H3CE38</accession>
<evidence type="ECO:0000259" key="2">
    <source>
        <dbReference type="Pfam" id="PF03749"/>
    </source>
</evidence>
<evidence type="ECO:0000313" key="5">
    <source>
        <dbReference type="Proteomes" id="UP000199652"/>
    </source>
</evidence>
<evidence type="ECO:0000256" key="1">
    <source>
        <dbReference type="HAMAP-Rule" id="MF_00095"/>
    </source>
</evidence>
<gene>
    <name evidence="1" type="primary">sfsA</name>
    <name evidence="4" type="ORF">SAMN04488579_10346</name>
</gene>
<reference evidence="5" key="1">
    <citation type="submission" date="2016-10" db="EMBL/GenBank/DDBJ databases">
        <authorList>
            <person name="Varghese N."/>
            <person name="Submissions S."/>
        </authorList>
    </citation>
    <scope>NUCLEOTIDE SEQUENCE [LARGE SCALE GENOMIC DNA]</scope>
    <source>
        <strain evidence="5">VPI 5359</strain>
    </source>
</reference>
<keyword evidence="5" id="KW-1185">Reference proteome</keyword>
<protein>
    <recommendedName>
        <fullName evidence="1">Sugar fermentation stimulation protein homolog</fullName>
    </recommendedName>
</protein>
<comment type="similarity">
    <text evidence="1">Belongs to the SfsA family.</text>
</comment>
<name>A0A1H3CE38_EUBBA</name>
<organism evidence="4 5">
    <name type="scientific">Eubacterium barkeri</name>
    <name type="common">Clostridium barkeri</name>
    <dbReference type="NCBI Taxonomy" id="1528"/>
    <lineage>
        <taxon>Bacteria</taxon>
        <taxon>Bacillati</taxon>
        <taxon>Bacillota</taxon>
        <taxon>Clostridia</taxon>
        <taxon>Eubacteriales</taxon>
        <taxon>Eubacteriaceae</taxon>
        <taxon>Eubacterium</taxon>
    </lineage>
</organism>
<dbReference type="Pfam" id="PF17746">
    <property type="entry name" value="SfsA_N"/>
    <property type="match status" value="1"/>
</dbReference>
<evidence type="ECO:0000259" key="3">
    <source>
        <dbReference type="Pfam" id="PF17746"/>
    </source>
</evidence>
<sequence length="244" mass="27028">MTTKTRNKQYRRLALSPYPIVIGTFIERPNRFIAQVVLENGEKTIAHVPNTGRLRELLVTGVAIKMAYNPSPTRKTDYTLLAVLYDGIWVCIHSVFANAIAAEYVGGLPGVEALKREVTYGNSRFDLGFNYYGQPALFEVKSANLVKDGIAMFPDAPTTRGSKHLCELMAAKKEGFYTGVLFVVQRGDARFFTPNIETDSTFAQHLARCRDAGMDIRALSCHIDGDTLLIDTEIPVCLGGCRTK</sequence>
<dbReference type="EMBL" id="FNOU01000003">
    <property type="protein sequence ID" value="SDX51769.1"/>
    <property type="molecule type" value="Genomic_DNA"/>
</dbReference>
<dbReference type="InterPro" id="IPR040452">
    <property type="entry name" value="SfsA_C"/>
</dbReference>
<dbReference type="InterPro" id="IPR005224">
    <property type="entry name" value="SfsA"/>
</dbReference>
<dbReference type="OrthoDB" id="9802365at2"/>
<dbReference type="Proteomes" id="UP000199652">
    <property type="component" value="Unassembled WGS sequence"/>
</dbReference>
<dbReference type="Gene3D" id="2.40.50.580">
    <property type="match status" value="1"/>
</dbReference>
<dbReference type="NCBIfam" id="TIGR00230">
    <property type="entry name" value="sfsA"/>
    <property type="match status" value="1"/>
</dbReference>
<dbReference type="CDD" id="cd22359">
    <property type="entry name" value="SfsA-like_bacterial"/>
    <property type="match status" value="1"/>
</dbReference>
<dbReference type="GO" id="GO:0003677">
    <property type="term" value="F:DNA binding"/>
    <property type="evidence" value="ECO:0007669"/>
    <property type="project" value="InterPro"/>
</dbReference>
<dbReference type="InterPro" id="IPR041465">
    <property type="entry name" value="SfsA_N"/>
</dbReference>
<dbReference type="PANTHER" id="PTHR30545:SF2">
    <property type="entry name" value="SUGAR FERMENTATION STIMULATION PROTEIN A"/>
    <property type="match status" value="1"/>
</dbReference>
<dbReference type="PANTHER" id="PTHR30545">
    <property type="entry name" value="SUGAR FERMENTATION STIMULATION PROTEIN A"/>
    <property type="match status" value="1"/>
</dbReference>
<dbReference type="Pfam" id="PF03749">
    <property type="entry name" value="SfsA"/>
    <property type="match status" value="1"/>
</dbReference>
<dbReference type="RefSeq" id="WP_090243267.1">
    <property type="nucleotide sequence ID" value="NZ_FNOU01000003.1"/>
</dbReference>
<dbReference type="AlphaFoldDB" id="A0A1H3CE38"/>
<feature type="domain" description="SfsA N-terminal OB" evidence="3">
    <location>
        <begin position="26"/>
        <end position="92"/>
    </location>
</feature>
<dbReference type="STRING" id="1528.SAMN04488579_10346"/>
<dbReference type="HAMAP" id="MF_00095">
    <property type="entry name" value="SfsA"/>
    <property type="match status" value="1"/>
</dbReference>
<proteinExistence type="inferred from homology"/>